<keyword evidence="3" id="KW-1003">Cell membrane</keyword>
<dbReference type="InParanoid" id="A0A1W4WAU6"/>
<evidence type="ECO:0000313" key="10">
    <source>
        <dbReference type="RefSeq" id="XP_018321129.1"/>
    </source>
</evidence>
<feature type="transmembrane region" description="Helical" evidence="8">
    <location>
        <begin position="451"/>
        <end position="475"/>
    </location>
</feature>
<evidence type="ECO:0000256" key="6">
    <source>
        <dbReference type="ARBA" id="ARBA00023136"/>
    </source>
</evidence>
<keyword evidence="5 8" id="KW-1133">Transmembrane helix</keyword>
<dbReference type="GO" id="GO:0005737">
    <property type="term" value="C:cytoplasm"/>
    <property type="evidence" value="ECO:0007669"/>
    <property type="project" value="TreeGrafter"/>
</dbReference>
<keyword evidence="4 8" id="KW-0812">Transmembrane</keyword>
<dbReference type="AlphaFoldDB" id="A0A1W4WAU6"/>
<dbReference type="STRING" id="224129.A0A1W4WAU6"/>
<keyword evidence="7" id="KW-0325">Glycoprotein</keyword>
<dbReference type="PRINTS" id="PR01609">
    <property type="entry name" value="CD36FAMILY"/>
</dbReference>
<keyword evidence="6 8" id="KW-0472">Membrane</keyword>
<evidence type="ECO:0000256" key="8">
    <source>
        <dbReference type="SAM" id="Phobius"/>
    </source>
</evidence>
<reference evidence="10" key="1">
    <citation type="submission" date="2025-08" db="UniProtKB">
        <authorList>
            <consortium name="RefSeq"/>
        </authorList>
    </citation>
    <scope>IDENTIFICATION</scope>
    <source>
        <tissue evidence="10">Entire body</tissue>
    </source>
</reference>
<feature type="transmembrane region" description="Helical" evidence="8">
    <location>
        <begin position="21"/>
        <end position="47"/>
    </location>
</feature>
<dbReference type="Proteomes" id="UP000192223">
    <property type="component" value="Unplaced"/>
</dbReference>
<accession>A0A1W4WAU6</accession>
<evidence type="ECO:0000313" key="9">
    <source>
        <dbReference type="Proteomes" id="UP000192223"/>
    </source>
</evidence>
<dbReference type="InterPro" id="IPR002159">
    <property type="entry name" value="CD36_fam"/>
</dbReference>
<evidence type="ECO:0000256" key="1">
    <source>
        <dbReference type="ARBA" id="ARBA00004236"/>
    </source>
</evidence>
<evidence type="ECO:0000256" key="3">
    <source>
        <dbReference type="ARBA" id="ARBA00022475"/>
    </source>
</evidence>
<name>A0A1W4WAU6_AGRPL</name>
<protein>
    <submittedName>
        <fullName evidence="10">Protein croquemort-like isoform X1</fullName>
    </submittedName>
</protein>
<dbReference type="GeneID" id="108734193"/>
<dbReference type="Pfam" id="PF01130">
    <property type="entry name" value="CD36"/>
    <property type="match status" value="1"/>
</dbReference>
<keyword evidence="9" id="KW-1185">Reference proteome</keyword>
<evidence type="ECO:0000256" key="2">
    <source>
        <dbReference type="ARBA" id="ARBA00010532"/>
    </source>
</evidence>
<comment type="similarity">
    <text evidence="2">Belongs to the CD36 family.</text>
</comment>
<dbReference type="PANTHER" id="PTHR11923">
    <property type="entry name" value="SCAVENGER RECEPTOR CLASS B TYPE-1 SR-B1"/>
    <property type="match status" value="1"/>
</dbReference>
<dbReference type="PANTHER" id="PTHR11923:SF93">
    <property type="entry name" value="GH07959P-RELATED"/>
    <property type="match status" value="1"/>
</dbReference>
<evidence type="ECO:0000256" key="7">
    <source>
        <dbReference type="ARBA" id="ARBA00023180"/>
    </source>
</evidence>
<dbReference type="GO" id="GO:0005044">
    <property type="term" value="F:scavenger receptor activity"/>
    <property type="evidence" value="ECO:0007669"/>
    <property type="project" value="TreeGrafter"/>
</dbReference>
<evidence type="ECO:0000256" key="5">
    <source>
        <dbReference type="ARBA" id="ARBA00022989"/>
    </source>
</evidence>
<dbReference type="KEGG" id="apln:108734193"/>
<proteinExistence type="inferred from homology"/>
<evidence type="ECO:0000256" key="4">
    <source>
        <dbReference type="ARBA" id="ARBA00022692"/>
    </source>
</evidence>
<dbReference type="GO" id="GO:0005886">
    <property type="term" value="C:plasma membrane"/>
    <property type="evidence" value="ECO:0007669"/>
    <property type="project" value="UniProtKB-SubCell"/>
</dbReference>
<dbReference type="OrthoDB" id="514335at2759"/>
<dbReference type="RefSeq" id="XP_018321129.1">
    <property type="nucleotide sequence ID" value="XM_018465627.1"/>
</dbReference>
<organism evidence="9 10">
    <name type="scientific">Agrilus planipennis</name>
    <name type="common">Emerald ash borer</name>
    <name type="synonym">Agrilus marcopoli</name>
    <dbReference type="NCBI Taxonomy" id="224129"/>
    <lineage>
        <taxon>Eukaryota</taxon>
        <taxon>Metazoa</taxon>
        <taxon>Ecdysozoa</taxon>
        <taxon>Arthropoda</taxon>
        <taxon>Hexapoda</taxon>
        <taxon>Insecta</taxon>
        <taxon>Pterygota</taxon>
        <taxon>Neoptera</taxon>
        <taxon>Endopterygota</taxon>
        <taxon>Coleoptera</taxon>
        <taxon>Polyphaga</taxon>
        <taxon>Elateriformia</taxon>
        <taxon>Buprestoidea</taxon>
        <taxon>Buprestidae</taxon>
        <taxon>Agrilinae</taxon>
        <taxon>Agrilus</taxon>
    </lineage>
</organism>
<gene>
    <name evidence="10" type="primary">LOC108734193</name>
</gene>
<sequence>MGLRTKFQELMEMKKCPAIRRNIWILLLGVVLIVFGLMIIVNISWMFDTLVQQLIAVAPSSEATRHWSKSAKPIPMYIYFFNWTNPEDIYNPNVKPRFEEVGPYVFREFKEKINVVFNENETVSYSSVSTYFEDTENSRNFSDVITSINFVAYAASKKLKEANFFQKKIFSLYLSSISSLYIRRTVKELLFEGFKDPLLDTFNLIPPFLTGTVAPDRFGWLYGTNGSSGGNVFNMGVSKDQNYGRLYSWNYHTTNPFYEGSCREIRGTAAELYAMNRQRNNQYFFHYELCRSFSLAYERDEEINGINGYKYHLGPENFDNGTYAPENVCYCNGDCLPVGVMNLTACRQDSPIFFSLPHFYEADSYYLRALDGLNPRKDDHEFSITLEPKTGVITNVAGRIQLNVLLEPDPNIWFYQKVPKLMFPIFWFQQNFTMSGEVADKFRILLRLPDFGVALCMIVICLGLVLGILALYNFLRERRKEPQVIKMSEIIKIPEEVPLRS</sequence>
<comment type="subcellular location">
    <subcellularLocation>
        <location evidence="1">Cell membrane</location>
    </subcellularLocation>
</comment>